<dbReference type="CDD" id="cd00158">
    <property type="entry name" value="RHOD"/>
    <property type="match status" value="1"/>
</dbReference>
<dbReference type="Gene3D" id="3.40.250.10">
    <property type="entry name" value="Rhodanese-like domain"/>
    <property type="match status" value="1"/>
</dbReference>
<protein>
    <recommendedName>
        <fullName evidence="9">Molybdopterin-synthase adenylyltransferase</fullName>
        <ecNumber evidence="8">2.7.7.80</ecNumber>
    </recommendedName>
    <alternativeName>
        <fullName evidence="12">MoaD protein adenylase</fullName>
    </alternativeName>
    <alternativeName>
        <fullName evidence="10">Molybdopterin-converting factor subunit 1 adenylase</fullName>
    </alternativeName>
    <alternativeName>
        <fullName evidence="11">Sulfur carrier protein MoaD adenylyltransferase</fullName>
    </alternativeName>
</protein>
<proteinExistence type="inferred from homology"/>
<dbReference type="PANTHER" id="PTHR10953">
    <property type="entry name" value="UBIQUITIN-ACTIVATING ENZYME E1"/>
    <property type="match status" value="1"/>
</dbReference>
<dbReference type="CDD" id="cd00757">
    <property type="entry name" value="ThiF_MoeB_HesA_family"/>
    <property type="match status" value="1"/>
</dbReference>
<keyword evidence="13" id="KW-0472">Membrane</keyword>
<dbReference type="RefSeq" id="WP_136836191.1">
    <property type="nucleotide sequence ID" value="NZ_SWBQ01000003.1"/>
</dbReference>
<evidence type="ECO:0000256" key="2">
    <source>
        <dbReference type="ARBA" id="ARBA00022679"/>
    </source>
</evidence>
<comment type="subunit">
    <text evidence="7">Homodimer. Forms a stable heterotetrameric complex of 2 MoeB and 2 MoaD during adenylation of MoaD.</text>
</comment>
<dbReference type="InterPro" id="IPR001763">
    <property type="entry name" value="Rhodanese-like_dom"/>
</dbReference>
<dbReference type="AlphaFoldDB" id="A0A4U1CKI1"/>
<dbReference type="InterPro" id="IPR000594">
    <property type="entry name" value="ThiF_NAD_FAD-bd"/>
</dbReference>
<dbReference type="PROSITE" id="PS50206">
    <property type="entry name" value="RHODANESE_3"/>
    <property type="match status" value="1"/>
</dbReference>
<dbReference type="GO" id="GO:0004792">
    <property type="term" value="F:thiosulfate-cyanide sulfurtransferase activity"/>
    <property type="evidence" value="ECO:0007669"/>
    <property type="project" value="TreeGrafter"/>
</dbReference>
<dbReference type="SUPFAM" id="SSF69572">
    <property type="entry name" value="Activating enzymes of the ubiquitin-like proteins"/>
    <property type="match status" value="1"/>
</dbReference>
<dbReference type="InterPro" id="IPR036873">
    <property type="entry name" value="Rhodanese-like_dom_sf"/>
</dbReference>
<comment type="caution">
    <text evidence="15">The sequence shown here is derived from an EMBL/GenBank/DDBJ whole genome shotgun (WGS) entry which is preliminary data.</text>
</comment>
<dbReference type="Pfam" id="PF00899">
    <property type="entry name" value="ThiF"/>
    <property type="match status" value="1"/>
</dbReference>
<dbReference type="InterPro" id="IPR045886">
    <property type="entry name" value="ThiF/MoeB/HesA"/>
</dbReference>
<evidence type="ECO:0000256" key="13">
    <source>
        <dbReference type="SAM" id="Phobius"/>
    </source>
</evidence>
<evidence type="ECO:0000256" key="3">
    <source>
        <dbReference type="ARBA" id="ARBA00022741"/>
    </source>
</evidence>
<evidence type="ECO:0000256" key="8">
    <source>
        <dbReference type="ARBA" id="ARBA00066884"/>
    </source>
</evidence>
<evidence type="ECO:0000313" key="16">
    <source>
        <dbReference type="Proteomes" id="UP000307244"/>
    </source>
</evidence>
<keyword evidence="2" id="KW-0808">Transferase</keyword>
<dbReference type="Gene3D" id="3.40.50.720">
    <property type="entry name" value="NAD(P)-binding Rossmann-like Domain"/>
    <property type="match status" value="1"/>
</dbReference>
<comment type="catalytic activity">
    <reaction evidence="5">
        <text>[molybdopterin-synthase sulfur-carrier protein]-C-terminal Gly-Gly + ATP + H(+) = [molybdopterin-synthase sulfur-carrier protein]-C-terminal Gly-Gly-AMP + diphosphate</text>
        <dbReference type="Rhea" id="RHEA:43616"/>
        <dbReference type="Rhea" id="RHEA-COMP:12159"/>
        <dbReference type="Rhea" id="RHEA-COMP:12202"/>
        <dbReference type="ChEBI" id="CHEBI:15378"/>
        <dbReference type="ChEBI" id="CHEBI:30616"/>
        <dbReference type="ChEBI" id="CHEBI:33019"/>
        <dbReference type="ChEBI" id="CHEBI:90618"/>
        <dbReference type="ChEBI" id="CHEBI:90778"/>
        <dbReference type="EC" id="2.7.7.80"/>
    </reaction>
</comment>
<keyword evidence="4" id="KW-0067">ATP-binding</keyword>
<dbReference type="PANTHER" id="PTHR10953:SF102">
    <property type="entry name" value="ADENYLYLTRANSFERASE AND SULFURTRANSFERASE MOCS3"/>
    <property type="match status" value="1"/>
</dbReference>
<feature type="domain" description="Rhodanese" evidence="14">
    <location>
        <begin position="269"/>
        <end position="331"/>
    </location>
</feature>
<dbReference type="EMBL" id="SWBQ01000003">
    <property type="protein sequence ID" value="TKC05929.1"/>
    <property type="molecule type" value="Genomic_DNA"/>
</dbReference>
<evidence type="ECO:0000256" key="5">
    <source>
        <dbReference type="ARBA" id="ARBA00052218"/>
    </source>
</evidence>
<name>A0A4U1CKI1_9SPHI</name>
<evidence type="ECO:0000256" key="11">
    <source>
        <dbReference type="ARBA" id="ARBA00075328"/>
    </source>
</evidence>
<dbReference type="EC" id="2.7.7.80" evidence="8"/>
<evidence type="ECO:0000256" key="1">
    <source>
        <dbReference type="ARBA" id="ARBA00009919"/>
    </source>
</evidence>
<evidence type="ECO:0000256" key="4">
    <source>
        <dbReference type="ARBA" id="ARBA00022840"/>
    </source>
</evidence>
<reference evidence="15 16" key="1">
    <citation type="submission" date="2019-04" db="EMBL/GenBank/DDBJ databases">
        <title>Pedobacter sp. RP-3-15 sp. nov., isolated from Arctic soil.</title>
        <authorList>
            <person name="Dahal R.H."/>
            <person name="Kim D.-U."/>
        </authorList>
    </citation>
    <scope>NUCLEOTIDE SEQUENCE [LARGE SCALE GENOMIC DNA]</scope>
    <source>
        <strain evidence="15 16">RP-3-15</strain>
    </source>
</reference>
<keyword evidence="16" id="KW-1185">Reference proteome</keyword>
<feature type="transmembrane region" description="Helical" evidence="13">
    <location>
        <begin position="21"/>
        <end position="43"/>
    </location>
</feature>
<evidence type="ECO:0000256" key="6">
    <source>
        <dbReference type="ARBA" id="ARBA00055169"/>
    </source>
</evidence>
<sequence length="346" mass="38539">MRRYDRQIILTEMGIEGQQKLQQSSVLIVGAGGLGCPLLLYLAGAGIGHIGVIDDDVVDETNLHRQVLYHMADIGKSKATTAAEKLLLLNPYVNFKPYPYRLTIENATELFAQYDLIVDGSDNFATRYLVNDTCVALNKSLVFGSIFQFEGQVSVFNYKGSPDYRSLYPEPPPKEEVPNCGESGVIGTLPGIIGSIMANEVIKIICGFGEVLSGKLLTFNTLNNETLIFNFYSEFKKPEFPVIKNLVNEIQSGDAIELTISDLETWNDAETNYQLVDVREPYEYEEYNIGGINIPVYSLNTHISQLLEHPILVFCCSSGIRSKIAVNLLRKDFHGEIYTLIAPMSQ</sequence>
<evidence type="ECO:0000313" key="15">
    <source>
        <dbReference type="EMBL" id="TKC05929.1"/>
    </source>
</evidence>
<accession>A0A4U1CKI1</accession>
<keyword evidence="13" id="KW-1133">Transmembrane helix</keyword>
<organism evidence="15 16">
    <name type="scientific">Pedobacter frigoris</name>
    <dbReference type="NCBI Taxonomy" id="2571272"/>
    <lineage>
        <taxon>Bacteria</taxon>
        <taxon>Pseudomonadati</taxon>
        <taxon>Bacteroidota</taxon>
        <taxon>Sphingobacteriia</taxon>
        <taxon>Sphingobacteriales</taxon>
        <taxon>Sphingobacteriaceae</taxon>
        <taxon>Pedobacter</taxon>
    </lineage>
</organism>
<evidence type="ECO:0000256" key="10">
    <source>
        <dbReference type="ARBA" id="ARBA00075110"/>
    </source>
</evidence>
<dbReference type="GO" id="GO:0061605">
    <property type="term" value="F:molybdopterin-synthase adenylyltransferase activity"/>
    <property type="evidence" value="ECO:0007669"/>
    <property type="project" value="UniProtKB-EC"/>
</dbReference>
<comment type="similarity">
    <text evidence="1">Belongs to the HesA/MoeB/ThiF family.</text>
</comment>
<evidence type="ECO:0000256" key="7">
    <source>
        <dbReference type="ARBA" id="ARBA00063809"/>
    </source>
</evidence>
<dbReference type="FunFam" id="3.40.50.720:FF:000033">
    <property type="entry name" value="Adenylyltransferase and sulfurtransferase MOCS3"/>
    <property type="match status" value="1"/>
</dbReference>
<dbReference type="Pfam" id="PF00581">
    <property type="entry name" value="Rhodanese"/>
    <property type="match status" value="1"/>
</dbReference>
<dbReference type="Proteomes" id="UP000307244">
    <property type="component" value="Unassembled WGS sequence"/>
</dbReference>
<dbReference type="GO" id="GO:0008146">
    <property type="term" value="F:sulfotransferase activity"/>
    <property type="evidence" value="ECO:0007669"/>
    <property type="project" value="TreeGrafter"/>
</dbReference>
<dbReference type="GO" id="GO:0008641">
    <property type="term" value="F:ubiquitin-like modifier activating enzyme activity"/>
    <property type="evidence" value="ECO:0007669"/>
    <property type="project" value="InterPro"/>
</dbReference>
<gene>
    <name evidence="15" type="ORF">FA047_11340</name>
</gene>
<comment type="function">
    <text evidence="6">Catalyzes the adenylation by ATP of the carboxyl group of the C-terminal glycine of sulfur carrier protein MoaD.</text>
</comment>
<dbReference type="GO" id="GO:0005829">
    <property type="term" value="C:cytosol"/>
    <property type="evidence" value="ECO:0007669"/>
    <property type="project" value="TreeGrafter"/>
</dbReference>
<evidence type="ECO:0000256" key="12">
    <source>
        <dbReference type="ARBA" id="ARBA00078531"/>
    </source>
</evidence>
<evidence type="ECO:0000259" key="14">
    <source>
        <dbReference type="PROSITE" id="PS50206"/>
    </source>
</evidence>
<dbReference type="InterPro" id="IPR035985">
    <property type="entry name" value="Ubiquitin-activating_enz"/>
</dbReference>
<evidence type="ECO:0000256" key="9">
    <source>
        <dbReference type="ARBA" id="ARBA00073635"/>
    </source>
</evidence>
<dbReference type="OrthoDB" id="9804286at2"/>
<dbReference type="GO" id="GO:0005524">
    <property type="term" value="F:ATP binding"/>
    <property type="evidence" value="ECO:0007669"/>
    <property type="project" value="UniProtKB-KW"/>
</dbReference>
<keyword evidence="13" id="KW-0812">Transmembrane</keyword>
<keyword evidence="3" id="KW-0547">Nucleotide-binding</keyword>